<evidence type="ECO:0000313" key="9">
    <source>
        <dbReference type="EMBL" id="SFV73037.1"/>
    </source>
</evidence>
<feature type="transmembrane region" description="Helical" evidence="8">
    <location>
        <begin position="230"/>
        <end position="252"/>
    </location>
</feature>
<feature type="transmembrane region" description="Helical" evidence="8">
    <location>
        <begin position="452"/>
        <end position="471"/>
    </location>
</feature>
<dbReference type="InterPro" id="IPR000060">
    <property type="entry name" value="BCCT_transptr"/>
</dbReference>
<feature type="transmembrane region" description="Helical" evidence="8">
    <location>
        <begin position="350"/>
        <end position="375"/>
    </location>
</feature>
<feature type="transmembrane region" description="Helical" evidence="8">
    <location>
        <begin position="12"/>
        <end position="30"/>
    </location>
</feature>
<feature type="transmembrane region" description="Helical" evidence="8">
    <location>
        <begin position="264"/>
        <end position="284"/>
    </location>
</feature>
<keyword evidence="3" id="KW-0813">Transport</keyword>
<dbReference type="Pfam" id="PF02028">
    <property type="entry name" value="BCCT"/>
    <property type="match status" value="1"/>
</dbReference>
<feature type="transmembrane region" description="Helical" evidence="8">
    <location>
        <begin position="91"/>
        <end position="110"/>
    </location>
</feature>
<feature type="transmembrane region" description="Helical" evidence="8">
    <location>
        <begin position="50"/>
        <end position="70"/>
    </location>
</feature>
<protein>
    <submittedName>
        <fullName evidence="9">High-affinity choline uptake protein BetT</fullName>
    </submittedName>
</protein>
<accession>A0A1K1LEB3</accession>
<dbReference type="AlphaFoldDB" id="A0A1K1LEB3"/>
<gene>
    <name evidence="9" type="ORF">DESPIGER_1185</name>
</gene>
<feature type="transmembrane region" description="Helical" evidence="8">
    <location>
        <begin position="147"/>
        <end position="165"/>
    </location>
</feature>
<dbReference type="GO" id="GO:0022857">
    <property type="term" value="F:transmembrane transporter activity"/>
    <property type="evidence" value="ECO:0007669"/>
    <property type="project" value="InterPro"/>
</dbReference>
<dbReference type="RefSeq" id="WP_072334267.1">
    <property type="nucleotide sequence ID" value="NZ_CALUWT010000015.1"/>
</dbReference>
<feature type="transmembrane region" description="Helical" evidence="8">
    <location>
        <begin position="319"/>
        <end position="338"/>
    </location>
</feature>
<evidence type="ECO:0000256" key="3">
    <source>
        <dbReference type="ARBA" id="ARBA00022448"/>
    </source>
</evidence>
<feature type="transmembrane region" description="Helical" evidence="8">
    <location>
        <begin position="395"/>
        <end position="415"/>
    </location>
</feature>
<evidence type="ECO:0000256" key="4">
    <source>
        <dbReference type="ARBA" id="ARBA00022475"/>
    </source>
</evidence>
<dbReference type="KEGG" id="dpg:DESPIGER_1185"/>
<comment type="subcellular location">
    <subcellularLocation>
        <location evidence="1">Cell membrane</location>
        <topology evidence="1">Multi-pass membrane protein</topology>
    </subcellularLocation>
</comment>
<name>A0A1K1LEB3_9BACT</name>
<organism evidence="9 10">
    <name type="scientific">Desulfovibrio piger</name>
    <dbReference type="NCBI Taxonomy" id="901"/>
    <lineage>
        <taxon>Bacteria</taxon>
        <taxon>Pseudomonadati</taxon>
        <taxon>Thermodesulfobacteriota</taxon>
        <taxon>Desulfovibrionia</taxon>
        <taxon>Desulfovibrionales</taxon>
        <taxon>Desulfovibrionaceae</taxon>
        <taxon>Desulfovibrio</taxon>
    </lineage>
</organism>
<evidence type="ECO:0000256" key="6">
    <source>
        <dbReference type="ARBA" id="ARBA00022989"/>
    </source>
</evidence>
<evidence type="ECO:0000256" key="7">
    <source>
        <dbReference type="ARBA" id="ARBA00023136"/>
    </source>
</evidence>
<feature type="transmembrane region" description="Helical" evidence="8">
    <location>
        <begin position="192"/>
        <end position="218"/>
    </location>
</feature>
<dbReference type="GO" id="GO:0005886">
    <property type="term" value="C:plasma membrane"/>
    <property type="evidence" value="ECO:0007669"/>
    <property type="project" value="UniProtKB-SubCell"/>
</dbReference>
<dbReference type="PANTHER" id="PTHR30047">
    <property type="entry name" value="HIGH-AFFINITY CHOLINE TRANSPORT PROTEIN-RELATED"/>
    <property type="match status" value="1"/>
</dbReference>
<evidence type="ECO:0000256" key="5">
    <source>
        <dbReference type="ARBA" id="ARBA00022692"/>
    </source>
</evidence>
<feature type="transmembrane region" description="Helical" evidence="8">
    <location>
        <begin position="477"/>
        <end position="499"/>
    </location>
</feature>
<dbReference type="OrthoDB" id="9775735at2"/>
<proteinExistence type="inferred from homology"/>
<evidence type="ECO:0000256" key="1">
    <source>
        <dbReference type="ARBA" id="ARBA00004651"/>
    </source>
</evidence>
<keyword evidence="10" id="KW-1185">Reference proteome</keyword>
<comment type="similarity">
    <text evidence="2">Belongs to the BCCT transporter (TC 2.A.15) family.</text>
</comment>
<evidence type="ECO:0000256" key="2">
    <source>
        <dbReference type="ARBA" id="ARBA00005658"/>
    </source>
</evidence>
<keyword evidence="4" id="KW-1003">Cell membrane</keyword>
<dbReference type="EMBL" id="LT630450">
    <property type="protein sequence ID" value="SFV73037.1"/>
    <property type="molecule type" value="Genomic_DNA"/>
</dbReference>
<keyword evidence="5 8" id="KW-0812">Transmembrane</keyword>
<evidence type="ECO:0000313" key="10">
    <source>
        <dbReference type="Proteomes" id="UP000186323"/>
    </source>
</evidence>
<dbReference type="PANTHER" id="PTHR30047:SF7">
    <property type="entry name" value="HIGH-AFFINITY CHOLINE TRANSPORT PROTEIN"/>
    <property type="match status" value="1"/>
</dbReference>
<keyword evidence="7 8" id="KW-0472">Membrane</keyword>
<reference evidence="10" key="1">
    <citation type="submission" date="2016-10" db="EMBL/GenBank/DDBJ databases">
        <authorList>
            <person name="Wegmann U."/>
        </authorList>
    </citation>
    <scope>NUCLEOTIDE SEQUENCE [LARGE SCALE GENOMIC DNA]</scope>
</reference>
<evidence type="ECO:0000256" key="8">
    <source>
        <dbReference type="SAM" id="Phobius"/>
    </source>
</evidence>
<dbReference type="Proteomes" id="UP000186323">
    <property type="component" value="Chromosome I"/>
</dbReference>
<keyword evidence="6 8" id="KW-1133">Transmembrane helix</keyword>
<sequence>MSESPYSVDKLTFAIGYSIIFLFVLIAVIFPANFTAMMEVVQTFLLNNTGWLTVFLSVCIVVFTLCIIASPIGSIRIGGRHAKPDFSLWRWFAISLCAGIGIGILFWGIGEPIYHLMQPPTENLGIAPGSHQAAVFAISQSIMHWSVAQYCLYSICGVTFAVMCFNNNRPLSIIDCFAVIVPSRYFELSRCVVHTICLFSLCFAVISSMGSLIMMVSSMLSHLTGLPRSFMMDTLICVAGTGLFVISAISGLRRGMSFLSQQTTRLFIFLMFFVFLVGPTSFILTMGTEVFGYTLSSFFHNSSLMSTKFMDNPWSNSWLVVYMAFFFGYAPPIGLFLARLGKGRTVRQFLLMNIFAPTIFVYFWINTFGSVAIYFQWNNVMDVWGFVQSHGLESTVVAVLQTFPLSGVLIFLFIICTMTSFATLADPMTTVLATLSTKGLSINEEAPRRLKAVWGITAGVMALLLISTTGLSGLRGMAVFSGLFMMFITAGICVCIVKIGMEILERRRLAQ</sequence>